<evidence type="ECO:0000313" key="3">
    <source>
        <dbReference type="Proteomes" id="UP000015101"/>
    </source>
</evidence>
<accession>T1F3X9</accession>
<dbReference type="GO" id="GO:0017046">
    <property type="term" value="F:peptide hormone binding"/>
    <property type="evidence" value="ECO:0000318"/>
    <property type="project" value="GO_Central"/>
</dbReference>
<dbReference type="KEGG" id="hro:HELRODRAFT_171207"/>
<dbReference type="InterPro" id="IPR028082">
    <property type="entry name" value="Peripla_BP_I"/>
</dbReference>
<dbReference type="EMBL" id="AMQM01003822">
    <property type="status" value="NOT_ANNOTATED_CDS"/>
    <property type="molecule type" value="Genomic_DNA"/>
</dbReference>
<protein>
    <submittedName>
        <fullName evidence="1 2">Uncharacterized protein</fullName>
    </submittedName>
</protein>
<gene>
    <name evidence="2" type="primary">20203528</name>
    <name evidence="1" type="ORF">HELRODRAFT_171207</name>
</gene>
<dbReference type="PANTHER" id="PTHR44755">
    <property type="entry name" value="NATRIURETIC PEPTIDE RECEPTOR 3-RELATED"/>
    <property type="match status" value="1"/>
</dbReference>
<dbReference type="RefSeq" id="XP_009016199.1">
    <property type="nucleotide sequence ID" value="XM_009017951.1"/>
</dbReference>
<sequence>MYEYFAYLNTKENENVILAITSNFNDVEDEYLTNYRFTSNEIENILHKLKEDRSPEIDTYFLKLKNIHSKIKVIIVCHSNQTVFRKIMFFAQDLGMTDPDNYVWITFYNIYLGLPFDALIHPWSATNDHLPENDYRRKAFLSLKIVCRCNGLITYKNVTPISYISNDATQQSLDDIFYLYLVLRNQTLSSNKDPKSGSNILNSAKLNQIMDKNETVKFNFDGDRLMNFYVWTLAPDATTFAPYMEINMTNESAYSVGAGSFF</sequence>
<reference evidence="1 3" key="2">
    <citation type="journal article" date="2013" name="Nature">
        <title>Insights into bilaterian evolution from three spiralian genomes.</title>
        <authorList>
            <person name="Simakov O."/>
            <person name="Marletaz F."/>
            <person name="Cho S.J."/>
            <person name="Edsinger-Gonzales E."/>
            <person name="Havlak P."/>
            <person name="Hellsten U."/>
            <person name="Kuo D.H."/>
            <person name="Larsson T."/>
            <person name="Lv J."/>
            <person name="Arendt D."/>
            <person name="Savage R."/>
            <person name="Osoegawa K."/>
            <person name="de Jong P."/>
            <person name="Grimwood J."/>
            <person name="Chapman J.A."/>
            <person name="Shapiro H."/>
            <person name="Aerts A."/>
            <person name="Otillar R.P."/>
            <person name="Terry A.Y."/>
            <person name="Boore J.L."/>
            <person name="Grigoriev I.V."/>
            <person name="Lindberg D.R."/>
            <person name="Seaver E.C."/>
            <person name="Weisblat D.A."/>
            <person name="Putnam N.H."/>
            <person name="Rokhsar D.S."/>
        </authorList>
    </citation>
    <scope>NUCLEOTIDE SEQUENCE</scope>
</reference>
<dbReference type="Proteomes" id="UP000015101">
    <property type="component" value="Unassembled WGS sequence"/>
</dbReference>
<name>T1F3X9_HELRO</name>
<dbReference type="GO" id="GO:0038023">
    <property type="term" value="F:signaling receptor activity"/>
    <property type="evidence" value="ECO:0000318"/>
    <property type="project" value="GO_Central"/>
</dbReference>
<dbReference type="AlphaFoldDB" id="T1F3X9"/>
<dbReference type="GeneID" id="20203528"/>
<evidence type="ECO:0000313" key="2">
    <source>
        <dbReference type="EnsemblMetazoa" id="HelroP171207"/>
    </source>
</evidence>
<dbReference type="CTD" id="20203528"/>
<dbReference type="EMBL" id="KB096325">
    <property type="protein sequence ID" value="ESO05566.1"/>
    <property type="molecule type" value="Genomic_DNA"/>
</dbReference>
<dbReference type="EnsemblMetazoa" id="HelroT171207">
    <property type="protein sequence ID" value="HelroP171207"/>
    <property type="gene ID" value="HelroG171207"/>
</dbReference>
<keyword evidence="3" id="KW-1185">Reference proteome</keyword>
<dbReference type="InParanoid" id="T1F3X9"/>
<dbReference type="Gene3D" id="3.40.50.2300">
    <property type="match status" value="1"/>
</dbReference>
<dbReference type="GO" id="GO:0007165">
    <property type="term" value="P:signal transduction"/>
    <property type="evidence" value="ECO:0000318"/>
    <property type="project" value="GO_Central"/>
</dbReference>
<proteinExistence type="predicted"/>
<evidence type="ECO:0000313" key="1">
    <source>
        <dbReference type="EMBL" id="ESO05566.1"/>
    </source>
</evidence>
<dbReference type="PANTHER" id="PTHR44755:SF8">
    <property type="entry name" value="RECEPTOR LIGAND BINDING REGION DOMAIN-CONTAINING PROTEIN"/>
    <property type="match status" value="1"/>
</dbReference>
<dbReference type="InterPro" id="IPR052612">
    <property type="entry name" value="ANP_Clearance_Receptor"/>
</dbReference>
<dbReference type="HOGENOM" id="CLU_1062745_0_0_1"/>
<reference evidence="3" key="1">
    <citation type="submission" date="2012-12" db="EMBL/GenBank/DDBJ databases">
        <authorList>
            <person name="Hellsten U."/>
            <person name="Grimwood J."/>
            <person name="Chapman J.A."/>
            <person name="Shapiro H."/>
            <person name="Aerts A."/>
            <person name="Otillar R.P."/>
            <person name="Terry A.Y."/>
            <person name="Boore J.L."/>
            <person name="Simakov O."/>
            <person name="Marletaz F."/>
            <person name="Cho S.-J."/>
            <person name="Edsinger-Gonzales E."/>
            <person name="Havlak P."/>
            <person name="Kuo D.-H."/>
            <person name="Larsson T."/>
            <person name="Lv J."/>
            <person name="Arendt D."/>
            <person name="Savage R."/>
            <person name="Osoegawa K."/>
            <person name="de Jong P."/>
            <person name="Lindberg D.R."/>
            <person name="Seaver E.C."/>
            <person name="Weisblat D.A."/>
            <person name="Putnam N.H."/>
            <person name="Grigoriev I.V."/>
            <person name="Rokhsar D.S."/>
        </authorList>
    </citation>
    <scope>NUCLEOTIDE SEQUENCE</scope>
</reference>
<reference evidence="2" key="3">
    <citation type="submission" date="2015-06" db="UniProtKB">
        <authorList>
            <consortium name="EnsemblMetazoa"/>
        </authorList>
    </citation>
    <scope>IDENTIFICATION</scope>
</reference>
<dbReference type="SUPFAM" id="SSF53822">
    <property type="entry name" value="Periplasmic binding protein-like I"/>
    <property type="match status" value="1"/>
</dbReference>
<organism evidence="2 3">
    <name type="scientific">Helobdella robusta</name>
    <name type="common">Californian leech</name>
    <dbReference type="NCBI Taxonomy" id="6412"/>
    <lineage>
        <taxon>Eukaryota</taxon>
        <taxon>Metazoa</taxon>
        <taxon>Spiralia</taxon>
        <taxon>Lophotrochozoa</taxon>
        <taxon>Annelida</taxon>
        <taxon>Clitellata</taxon>
        <taxon>Hirudinea</taxon>
        <taxon>Rhynchobdellida</taxon>
        <taxon>Glossiphoniidae</taxon>
        <taxon>Helobdella</taxon>
    </lineage>
</organism>